<name>A0A9W7SP31_9PEZI</name>
<feature type="region of interest" description="Disordered" evidence="1">
    <location>
        <begin position="1"/>
        <end position="21"/>
    </location>
</feature>
<organism evidence="3 4">
    <name type="scientific">Teratosphaeria destructans</name>
    <dbReference type="NCBI Taxonomy" id="418781"/>
    <lineage>
        <taxon>Eukaryota</taxon>
        <taxon>Fungi</taxon>
        <taxon>Dikarya</taxon>
        <taxon>Ascomycota</taxon>
        <taxon>Pezizomycotina</taxon>
        <taxon>Dothideomycetes</taxon>
        <taxon>Dothideomycetidae</taxon>
        <taxon>Mycosphaerellales</taxon>
        <taxon>Teratosphaeriaceae</taxon>
        <taxon>Teratosphaeria</taxon>
    </lineage>
</organism>
<sequence>GPGVEGVRAGGSDGLEGVGVAFPRHGVPEAEEGAVGREIDRPVGVAGDPVAAVRHGVPGVSDEVLGDGEAVSGDAHGGHDELCPGEGAMVLVDVGEPSEFAGHAALEPAVGGVVDVADEHVLGGCRWGRLSEVDEFVCPILVPKEGEATASNATRCRQYGLFRSKRDRRLWYLWYIPMTPTQNVVAIMLSAALPPAWRISMPI</sequence>
<evidence type="ECO:0000313" key="3">
    <source>
        <dbReference type="EMBL" id="KAH9826145.1"/>
    </source>
</evidence>
<proteinExistence type="predicted"/>
<evidence type="ECO:0000256" key="1">
    <source>
        <dbReference type="SAM" id="MobiDB-lite"/>
    </source>
</evidence>
<keyword evidence="2" id="KW-0812">Transmembrane</keyword>
<comment type="caution">
    <text evidence="3">The sequence shown here is derived from an EMBL/GenBank/DDBJ whole genome shotgun (WGS) entry which is preliminary data.</text>
</comment>
<evidence type="ECO:0000256" key="2">
    <source>
        <dbReference type="SAM" id="Phobius"/>
    </source>
</evidence>
<protein>
    <submittedName>
        <fullName evidence="3">Uncharacterized protein</fullName>
    </submittedName>
</protein>
<accession>A0A9W7SP31</accession>
<dbReference type="EMBL" id="RIBY02002024">
    <property type="protein sequence ID" value="KAH9826145.1"/>
    <property type="molecule type" value="Genomic_DNA"/>
</dbReference>
<feature type="non-terminal residue" evidence="3">
    <location>
        <position position="1"/>
    </location>
</feature>
<feature type="transmembrane region" description="Helical" evidence="2">
    <location>
        <begin position="172"/>
        <end position="193"/>
    </location>
</feature>
<reference evidence="3 4" key="2">
    <citation type="journal article" date="2021" name="Curr. Genet.">
        <title>Genetic response to nitrogen starvation in the aggressive Eucalyptus foliar pathogen Teratosphaeria destructans.</title>
        <authorList>
            <person name="Havenga M."/>
            <person name="Wingfield B.D."/>
            <person name="Wingfield M.J."/>
            <person name="Dreyer L.L."/>
            <person name="Roets F."/>
            <person name="Aylward J."/>
        </authorList>
    </citation>
    <scope>NUCLEOTIDE SEQUENCE [LARGE SCALE GENOMIC DNA]</scope>
    <source>
        <strain evidence="3">CMW44962</strain>
    </source>
</reference>
<dbReference type="AlphaFoldDB" id="A0A9W7SP31"/>
<reference evidence="3 4" key="1">
    <citation type="journal article" date="2018" name="IMA Fungus">
        <title>IMA Genome-F 10: Nine draft genome sequences of Claviceps purpurea s.lat., including C. arundinis, C. humidiphila, and C. cf. spartinae, pseudomolecules for the pitch canker pathogen Fusarium circinatum, draft genome of Davidsoniella eucalypti, Grosmannia galeiformis, Quambalaria eucalypti, and Teratosphaeria destructans.</title>
        <authorList>
            <person name="Wingfield B.D."/>
            <person name="Liu M."/>
            <person name="Nguyen H.D."/>
            <person name="Lane F.A."/>
            <person name="Morgan S.W."/>
            <person name="De Vos L."/>
            <person name="Wilken P.M."/>
            <person name="Duong T.A."/>
            <person name="Aylward J."/>
            <person name="Coetzee M.P."/>
            <person name="Dadej K."/>
            <person name="De Beer Z.W."/>
            <person name="Findlay W."/>
            <person name="Havenga M."/>
            <person name="Kolarik M."/>
            <person name="Menzies J.G."/>
            <person name="Naidoo K."/>
            <person name="Pochopski O."/>
            <person name="Shoukouhi P."/>
            <person name="Santana Q.C."/>
            <person name="Seifert K.A."/>
            <person name="Soal N."/>
            <person name="Steenkamp E.T."/>
            <person name="Tatham C.T."/>
            <person name="van der Nest M.A."/>
            <person name="Wingfield M.J."/>
        </authorList>
    </citation>
    <scope>NUCLEOTIDE SEQUENCE [LARGE SCALE GENOMIC DNA]</scope>
    <source>
        <strain evidence="3">CMW44962</strain>
    </source>
</reference>
<evidence type="ECO:0000313" key="4">
    <source>
        <dbReference type="Proteomes" id="UP001138500"/>
    </source>
</evidence>
<gene>
    <name evidence="3" type="ORF">Tdes44962_MAKER10081</name>
</gene>
<feature type="compositionally biased region" description="Gly residues" evidence="1">
    <location>
        <begin position="1"/>
        <end position="17"/>
    </location>
</feature>
<keyword evidence="4" id="KW-1185">Reference proteome</keyword>
<keyword evidence="2" id="KW-1133">Transmembrane helix</keyword>
<keyword evidence="2" id="KW-0472">Membrane</keyword>
<dbReference type="Proteomes" id="UP001138500">
    <property type="component" value="Unassembled WGS sequence"/>
</dbReference>